<proteinExistence type="predicted"/>
<dbReference type="RefSeq" id="WP_309203677.1">
    <property type="nucleotide sequence ID" value="NZ_CP133548.1"/>
</dbReference>
<dbReference type="AlphaFoldDB" id="A0AA51X7Q2"/>
<evidence type="ECO:0000256" key="1">
    <source>
        <dbReference type="SAM" id="SignalP"/>
    </source>
</evidence>
<feature type="signal peptide" evidence="1">
    <location>
        <begin position="1"/>
        <end position="18"/>
    </location>
</feature>
<name>A0AA51X7Q2_9GAMM</name>
<protein>
    <recommendedName>
        <fullName evidence="4">PsbP protein</fullName>
    </recommendedName>
</protein>
<dbReference type="KEGG" id="plei:Q9312_05995"/>
<evidence type="ECO:0000313" key="3">
    <source>
        <dbReference type="Proteomes" id="UP001239782"/>
    </source>
</evidence>
<feature type="chain" id="PRO_5041206972" description="PsbP protein" evidence="1">
    <location>
        <begin position="19"/>
        <end position="182"/>
    </location>
</feature>
<gene>
    <name evidence="2" type="ORF">Q9312_05995</name>
</gene>
<organism evidence="2 3">
    <name type="scientific">Pleionea litopenaei</name>
    <dbReference type="NCBI Taxonomy" id="3070815"/>
    <lineage>
        <taxon>Bacteria</taxon>
        <taxon>Pseudomonadati</taxon>
        <taxon>Pseudomonadota</taxon>
        <taxon>Gammaproteobacteria</taxon>
        <taxon>Oceanospirillales</taxon>
        <taxon>Pleioneaceae</taxon>
        <taxon>Pleionea</taxon>
    </lineage>
</organism>
<dbReference type="Proteomes" id="UP001239782">
    <property type="component" value="Chromosome"/>
</dbReference>
<keyword evidence="1" id="KW-0732">Signal</keyword>
<accession>A0AA51X7Q2</accession>
<keyword evidence="3" id="KW-1185">Reference proteome</keyword>
<evidence type="ECO:0008006" key="4">
    <source>
        <dbReference type="Google" id="ProtNLM"/>
    </source>
</evidence>
<reference evidence="2 3" key="1">
    <citation type="submission" date="2023-08" db="EMBL/GenBank/DDBJ databases">
        <title>Pleionea litopenaei sp. nov., isolated from stomach of juvenile Litopenaeus vannamei.</title>
        <authorList>
            <person name="Rho A.M."/>
            <person name="Hwang C.Y."/>
        </authorList>
    </citation>
    <scope>NUCLEOTIDE SEQUENCE [LARGE SCALE GENOMIC DNA]</scope>
    <source>
        <strain evidence="2 3">HL-JVS1</strain>
    </source>
</reference>
<dbReference type="EMBL" id="CP133548">
    <property type="protein sequence ID" value="WMS88463.1"/>
    <property type="molecule type" value="Genomic_DNA"/>
</dbReference>
<sequence length="182" mass="21608">MRILFLLCLSCFLTTAMSEEFETQELKPLGGKIRKPKSWFYRESHGGPHYIWTISKEESENGEYKTGVRIQATFGIEENTEMTRERFIRSFIEMKKSQVEVLSECKAEEQGMFFRICLETKEPAPNLGDNRYYRIQYSLFWGKELDLIVIQIAGTPEEYWSDYQQIFQQMRGFDIFDLSRID</sequence>
<evidence type="ECO:0000313" key="2">
    <source>
        <dbReference type="EMBL" id="WMS88463.1"/>
    </source>
</evidence>